<organism evidence="8 9">
    <name type="scientific">Candidatus Megaera venefica</name>
    <dbReference type="NCBI Taxonomy" id="2055910"/>
    <lineage>
        <taxon>Bacteria</taxon>
        <taxon>Pseudomonadati</taxon>
        <taxon>Pseudomonadota</taxon>
        <taxon>Alphaproteobacteria</taxon>
        <taxon>Rickettsiales</taxon>
        <taxon>Rickettsiaceae</taxon>
        <taxon>Candidatus Megaera</taxon>
    </lineage>
</organism>
<evidence type="ECO:0000256" key="3">
    <source>
        <dbReference type="ARBA" id="ARBA00001936"/>
    </source>
</evidence>
<keyword evidence="6" id="KW-0663">Pyridoxal phosphate</keyword>
<comment type="cofactor">
    <cofactor evidence="1">
        <name>Ca(2+)</name>
        <dbReference type="ChEBI" id="CHEBI:29108"/>
    </cofactor>
</comment>
<keyword evidence="5" id="KW-0460">Magnesium</keyword>
<keyword evidence="9" id="KW-1185">Reference proteome</keyword>
<dbReference type="PANTHER" id="PTHR43050:SF1">
    <property type="entry name" value="SERINE RACEMASE"/>
    <property type="match status" value="1"/>
</dbReference>
<dbReference type="NCBIfam" id="NF005147">
    <property type="entry name" value="PRK06608.1"/>
    <property type="match status" value="1"/>
</dbReference>
<evidence type="ECO:0000256" key="6">
    <source>
        <dbReference type="ARBA" id="ARBA00022898"/>
    </source>
</evidence>
<sequence>MTDSAKNTPDVAKAYARIKPYIHKTPLLHSNLLNEMLGSKIYFKMDAVQKTGAFKIRGVLNHLLVLKEKGKMPKKIVAYSTGNHALAMSYAAKLFGIEARVYLPENVSPIKKRIAKYYGADVVEVATRQEAEDAAAADGQNGFYYLHPSDDDETIAGAGTMCYEALLELNQTGEKTDAIFGPCGGGGLLSGSYLAKELLRPAAQLHGVEPRIANDAHQSLNSSEIFRFTHSPETIADGLRALSISSRTLKYLRNLDEFHLVDEEAIRYWTAWLIQMMKITCEPSAAISMAAAHSWLQHQPQNKVILILITGGNIDPEFYQELSTLDLFISA</sequence>
<evidence type="ECO:0000256" key="4">
    <source>
        <dbReference type="ARBA" id="ARBA00001946"/>
    </source>
</evidence>
<name>A0ABU5NAA2_9RICK</name>
<dbReference type="SUPFAM" id="SSF53686">
    <property type="entry name" value="Tryptophan synthase beta subunit-like PLP-dependent enzymes"/>
    <property type="match status" value="1"/>
</dbReference>
<evidence type="ECO:0000256" key="1">
    <source>
        <dbReference type="ARBA" id="ARBA00001913"/>
    </source>
</evidence>
<gene>
    <name evidence="8" type="ORF">Megvenef_00040</name>
</gene>
<dbReference type="RefSeq" id="WP_322775998.1">
    <property type="nucleotide sequence ID" value="NZ_JARJFB010000002.1"/>
</dbReference>
<accession>A0ABU5NAA2</accession>
<comment type="caution">
    <text evidence="8">The sequence shown here is derived from an EMBL/GenBank/DDBJ whole genome shotgun (WGS) entry which is preliminary data.</text>
</comment>
<comment type="cofactor">
    <cofactor evidence="3">
        <name>Mn(2+)</name>
        <dbReference type="ChEBI" id="CHEBI:29035"/>
    </cofactor>
</comment>
<dbReference type="Pfam" id="PF00291">
    <property type="entry name" value="PALP"/>
    <property type="match status" value="1"/>
</dbReference>
<comment type="cofactor">
    <cofactor evidence="4">
        <name>Mg(2+)</name>
        <dbReference type="ChEBI" id="CHEBI:18420"/>
    </cofactor>
</comment>
<dbReference type="Gene3D" id="3.40.50.1100">
    <property type="match status" value="2"/>
</dbReference>
<proteinExistence type="predicted"/>
<evidence type="ECO:0000256" key="2">
    <source>
        <dbReference type="ARBA" id="ARBA00001933"/>
    </source>
</evidence>
<evidence type="ECO:0000259" key="7">
    <source>
        <dbReference type="Pfam" id="PF00291"/>
    </source>
</evidence>
<feature type="domain" description="Tryptophan synthase beta chain-like PALP" evidence="7">
    <location>
        <begin position="19"/>
        <end position="311"/>
    </location>
</feature>
<dbReference type="Proteomes" id="UP001291687">
    <property type="component" value="Unassembled WGS sequence"/>
</dbReference>
<evidence type="ECO:0000313" key="8">
    <source>
        <dbReference type="EMBL" id="MEA0970092.1"/>
    </source>
</evidence>
<dbReference type="InterPro" id="IPR036052">
    <property type="entry name" value="TrpB-like_PALP_sf"/>
</dbReference>
<protein>
    <submittedName>
        <fullName evidence="8">Serine/threonine dehydratase</fullName>
    </submittedName>
</protein>
<reference evidence="8 9" key="1">
    <citation type="submission" date="2023-03" db="EMBL/GenBank/DDBJ databases">
        <title>Host association and intracellularity evolved multiple times independently in the Rickettsiales.</title>
        <authorList>
            <person name="Castelli M."/>
            <person name="Nardi T."/>
            <person name="Gammuto L."/>
            <person name="Bellinzona G."/>
            <person name="Sabaneyeva E."/>
            <person name="Potekhin A."/>
            <person name="Serra V."/>
            <person name="Petroni G."/>
            <person name="Sassera D."/>
        </authorList>
    </citation>
    <scope>NUCLEOTIDE SEQUENCE [LARGE SCALE GENOMIC DNA]</scope>
    <source>
        <strain evidence="8 9">Sr 2-6</strain>
    </source>
</reference>
<dbReference type="PANTHER" id="PTHR43050">
    <property type="entry name" value="SERINE / THREONINE RACEMASE FAMILY MEMBER"/>
    <property type="match status" value="1"/>
</dbReference>
<dbReference type="PROSITE" id="PS00165">
    <property type="entry name" value="DEHYDRATASE_SER_THR"/>
    <property type="match status" value="1"/>
</dbReference>
<dbReference type="InterPro" id="IPR000634">
    <property type="entry name" value="Ser/Thr_deHydtase_PyrdxlP-BS"/>
</dbReference>
<dbReference type="EMBL" id="JARJFB010000002">
    <property type="protein sequence ID" value="MEA0970092.1"/>
    <property type="molecule type" value="Genomic_DNA"/>
</dbReference>
<evidence type="ECO:0000256" key="5">
    <source>
        <dbReference type="ARBA" id="ARBA00022842"/>
    </source>
</evidence>
<dbReference type="InterPro" id="IPR001926">
    <property type="entry name" value="TrpB-like_PALP"/>
</dbReference>
<comment type="cofactor">
    <cofactor evidence="2">
        <name>pyridoxal 5'-phosphate</name>
        <dbReference type="ChEBI" id="CHEBI:597326"/>
    </cofactor>
</comment>
<evidence type="ECO:0000313" key="9">
    <source>
        <dbReference type="Proteomes" id="UP001291687"/>
    </source>
</evidence>